<dbReference type="OrthoDB" id="1908882at2759"/>
<evidence type="ECO:0000313" key="6">
    <source>
        <dbReference type="Proteomes" id="UP000585474"/>
    </source>
</evidence>
<dbReference type="SMART" id="SM00979">
    <property type="entry name" value="TIFY"/>
    <property type="match status" value="1"/>
</dbReference>
<dbReference type="InterPro" id="IPR040390">
    <property type="entry name" value="TIFY/JAZ"/>
</dbReference>
<name>A0A7J0GCI3_9ERIC</name>
<dbReference type="GO" id="GO:0031347">
    <property type="term" value="P:regulation of defense response"/>
    <property type="evidence" value="ECO:0007669"/>
    <property type="project" value="UniProtKB-UniRule"/>
</dbReference>
<feature type="compositionally biased region" description="Basic and acidic residues" evidence="3">
    <location>
        <begin position="402"/>
        <end position="416"/>
    </location>
</feature>
<feature type="region of interest" description="Disordered" evidence="3">
    <location>
        <begin position="69"/>
        <end position="115"/>
    </location>
</feature>
<reference evidence="5 6" key="1">
    <citation type="submission" date="2019-07" db="EMBL/GenBank/DDBJ databases">
        <title>De Novo Assembly of kiwifruit Actinidia rufa.</title>
        <authorList>
            <person name="Sugita-Konishi S."/>
            <person name="Sato K."/>
            <person name="Mori E."/>
            <person name="Abe Y."/>
            <person name="Kisaki G."/>
            <person name="Hamano K."/>
            <person name="Suezawa K."/>
            <person name="Otani M."/>
            <person name="Fukuda T."/>
            <person name="Manabe T."/>
            <person name="Gomi K."/>
            <person name="Tabuchi M."/>
            <person name="Akimitsu K."/>
            <person name="Kataoka I."/>
        </authorList>
    </citation>
    <scope>NUCLEOTIDE SEQUENCE [LARGE SCALE GENOMIC DNA]</scope>
    <source>
        <strain evidence="6">cv. Fuchu</strain>
    </source>
</reference>
<feature type="region of interest" description="Disordered" evidence="3">
    <location>
        <begin position="143"/>
        <end position="166"/>
    </location>
</feature>
<organism evidence="5 6">
    <name type="scientific">Actinidia rufa</name>
    <dbReference type="NCBI Taxonomy" id="165716"/>
    <lineage>
        <taxon>Eukaryota</taxon>
        <taxon>Viridiplantae</taxon>
        <taxon>Streptophyta</taxon>
        <taxon>Embryophyta</taxon>
        <taxon>Tracheophyta</taxon>
        <taxon>Spermatophyta</taxon>
        <taxon>Magnoliopsida</taxon>
        <taxon>eudicotyledons</taxon>
        <taxon>Gunneridae</taxon>
        <taxon>Pentapetalae</taxon>
        <taxon>asterids</taxon>
        <taxon>Ericales</taxon>
        <taxon>Actinidiaceae</taxon>
        <taxon>Actinidia</taxon>
    </lineage>
</organism>
<evidence type="ECO:0000256" key="3">
    <source>
        <dbReference type="SAM" id="MobiDB-lite"/>
    </source>
</evidence>
<dbReference type="GO" id="GO:2000022">
    <property type="term" value="P:regulation of jasmonic acid mediated signaling pathway"/>
    <property type="evidence" value="ECO:0007669"/>
    <property type="project" value="UniProtKB-UniRule"/>
</dbReference>
<comment type="domain">
    <text evidence="2">The jas domain is required for interaction with COI1.</text>
</comment>
<dbReference type="EMBL" id="BJWL01000020">
    <property type="protein sequence ID" value="GFZ08408.1"/>
    <property type="molecule type" value="Genomic_DNA"/>
</dbReference>
<evidence type="ECO:0000256" key="1">
    <source>
        <dbReference type="ARBA" id="ARBA00008614"/>
    </source>
</evidence>
<feature type="domain" description="Tify" evidence="4">
    <location>
        <begin position="277"/>
        <end position="312"/>
    </location>
</feature>
<keyword evidence="6" id="KW-1185">Reference proteome</keyword>
<feature type="compositionally biased region" description="Polar residues" evidence="3">
    <location>
        <begin position="151"/>
        <end position="166"/>
    </location>
</feature>
<protein>
    <recommendedName>
        <fullName evidence="2">Protein TIFY</fullName>
    </recommendedName>
    <alternativeName>
        <fullName evidence="2">Jasmonate ZIM domain-containing protein</fullName>
    </alternativeName>
</protein>
<dbReference type="GO" id="GO:0005634">
    <property type="term" value="C:nucleus"/>
    <property type="evidence" value="ECO:0007669"/>
    <property type="project" value="UniProtKB-SubCell"/>
</dbReference>
<dbReference type="AlphaFoldDB" id="A0A7J0GCI3"/>
<proteinExistence type="inferred from homology"/>
<dbReference type="Pfam" id="PF06200">
    <property type="entry name" value="tify"/>
    <property type="match status" value="1"/>
</dbReference>
<dbReference type="PANTHER" id="PTHR33077">
    <property type="entry name" value="PROTEIN TIFY 4A-RELATED-RELATED"/>
    <property type="match status" value="1"/>
</dbReference>
<evidence type="ECO:0000313" key="5">
    <source>
        <dbReference type="EMBL" id="GFZ08408.1"/>
    </source>
</evidence>
<dbReference type="InterPro" id="IPR010399">
    <property type="entry name" value="Tify_dom"/>
</dbReference>
<dbReference type="GO" id="GO:0009611">
    <property type="term" value="P:response to wounding"/>
    <property type="evidence" value="ECO:0007669"/>
    <property type="project" value="UniProtKB-UniRule"/>
</dbReference>
<dbReference type="PROSITE" id="PS51320">
    <property type="entry name" value="TIFY"/>
    <property type="match status" value="1"/>
</dbReference>
<comment type="caution">
    <text evidence="5">The sequence shown here is derived from an EMBL/GenBank/DDBJ whole genome shotgun (WGS) entry which is preliminary data.</text>
</comment>
<dbReference type="PANTHER" id="PTHR33077:SF8">
    <property type="entry name" value="PROTEIN TIFY 8"/>
    <property type="match status" value="1"/>
</dbReference>
<comment type="subcellular location">
    <subcellularLocation>
        <location evidence="2">Nucleus</location>
    </subcellularLocation>
</comment>
<keyword evidence="2" id="KW-1184">Jasmonic acid signaling pathway</keyword>
<accession>A0A7J0GCI3</accession>
<comment type="similarity">
    <text evidence="1 2">Belongs to the TIFY/JAZ family.</text>
</comment>
<feature type="region of interest" description="Disordered" evidence="3">
    <location>
        <begin position="322"/>
        <end position="342"/>
    </location>
</feature>
<evidence type="ECO:0000256" key="2">
    <source>
        <dbReference type="RuleBase" id="RU369065"/>
    </source>
</evidence>
<feature type="compositionally biased region" description="Polar residues" evidence="3">
    <location>
        <begin position="254"/>
        <end position="278"/>
    </location>
</feature>
<feature type="region of interest" description="Disordered" evidence="3">
    <location>
        <begin position="361"/>
        <end position="416"/>
    </location>
</feature>
<evidence type="ECO:0000259" key="4">
    <source>
        <dbReference type="PROSITE" id="PS51320"/>
    </source>
</evidence>
<sequence length="416" mass="43944">MAVLTMAESKSKDEVNPTIFHDFLGRTCVPDSSPVVAEASPAVSGGGRGPISAASDLGSERHVANHLEGVPFYDPRSDPTGTEISNRFIGNKRRNSDSAFKGSSRDGFPKVGPDSLDGVHLMKMLRSEGGERSRQSHDEAMLFGMNPMRPTPTTRILQPPSGSRTDATVSKWERAMPLHVSPMMQYHPRVGQVVPYSQIPSNRFKDANAGPSVLSQAAADEGSCTGIKGSGILSSINAGSGVSDLNPSGVLMSGSKQKSGTHNSEPESSTPPSRHGLTSASRQMTIFYGGHAHVFDDVHPNKADVILALAGSNGGSWSTTMYGPKSAAPPPVESHIPGGDNETRMASNFASSREFRRRLSVTGTSSHGFGSGDQISVPLASAGAHRGSAGNERRKKPGSSSRNEDRRETGGRGREE</sequence>
<dbReference type="Proteomes" id="UP000585474">
    <property type="component" value="Unassembled WGS sequence"/>
</dbReference>
<comment type="function">
    <text evidence="2">Repressor of jasmonate responses.</text>
</comment>
<keyword evidence="2" id="KW-0539">Nucleus</keyword>
<gene>
    <name evidence="5" type="ORF">Acr_20g0002160</name>
</gene>
<feature type="region of interest" description="Disordered" evidence="3">
    <location>
        <begin position="247"/>
        <end position="278"/>
    </location>
</feature>